<evidence type="ECO:0000313" key="1">
    <source>
        <dbReference type="EMBL" id="KAH7175248.1"/>
    </source>
</evidence>
<gene>
    <name evidence="1" type="ORF">EDB81DRAFT_874107</name>
</gene>
<dbReference type="EMBL" id="JAGMUV010000001">
    <property type="protein sequence ID" value="KAH7175248.1"/>
    <property type="molecule type" value="Genomic_DNA"/>
</dbReference>
<protein>
    <submittedName>
        <fullName evidence="1">Uncharacterized protein</fullName>
    </submittedName>
</protein>
<keyword evidence="2" id="KW-1185">Reference proteome</keyword>
<dbReference type="AlphaFoldDB" id="A0A9P9FQF9"/>
<sequence>MCGNKDCGYQQECTTYSSKAIRGLATVTVNVAITRKRSGSGQGFKDCWAGTENIINQCIYSEKKLGGTWVYDGQVYQVNAWFS</sequence>
<accession>A0A9P9FQF9</accession>
<name>A0A9P9FQF9_9HYPO</name>
<dbReference type="Proteomes" id="UP000738349">
    <property type="component" value="Unassembled WGS sequence"/>
</dbReference>
<organism evidence="1 2">
    <name type="scientific">Dactylonectria macrodidyma</name>
    <dbReference type="NCBI Taxonomy" id="307937"/>
    <lineage>
        <taxon>Eukaryota</taxon>
        <taxon>Fungi</taxon>
        <taxon>Dikarya</taxon>
        <taxon>Ascomycota</taxon>
        <taxon>Pezizomycotina</taxon>
        <taxon>Sordariomycetes</taxon>
        <taxon>Hypocreomycetidae</taxon>
        <taxon>Hypocreales</taxon>
        <taxon>Nectriaceae</taxon>
        <taxon>Dactylonectria</taxon>
    </lineage>
</organism>
<evidence type="ECO:0000313" key="2">
    <source>
        <dbReference type="Proteomes" id="UP000738349"/>
    </source>
</evidence>
<reference evidence="1" key="1">
    <citation type="journal article" date="2021" name="Nat. Commun.">
        <title>Genetic determinants of endophytism in the Arabidopsis root mycobiome.</title>
        <authorList>
            <person name="Mesny F."/>
            <person name="Miyauchi S."/>
            <person name="Thiergart T."/>
            <person name="Pickel B."/>
            <person name="Atanasova L."/>
            <person name="Karlsson M."/>
            <person name="Huettel B."/>
            <person name="Barry K.W."/>
            <person name="Haridas S."/>
            <person name="Chen C."/>
            <person name="Bauer D."/>
            <person name="Andreopoulos W."/>
            <person name="Pangilinan J."/>
            <person name="LaButti K."/>
            <person name="Riley R."/>
            <person name="Lipzen A."/>
            <person name="Clum A."/>
            <person name="Drula E."/>
            <person name="Henrissat B."/>
            <person name="Kohler A."/>
            <person name="Grigoriev I.V."/>
            <person name="Martin F.M."/>
            <person name="Hacquard S."/>
        </authorList>
    </citation>
    <scope>NUCLEOTIDE SEQUENCE</scope>
    <source>
        <strain evidence="1">MPI-CAGE-AT-0147</strain>
    </source>
</reference>
<comment type="caution">
    <text evidence="1">The sequence shown here is derived from an EMBL/GenBank/DDBJ whole genome shotgun (WGS) entry which is preliminary data.</text>
</comment>
<dbReference type="OrthoDB" id="4216327at2759"/>
<proteinExistence type="predicted"/>